<feature type="compositionally biased region" description="Low complexity" evidence="1">
    <location>
        <begin position="37"/>
        <end position="47"/>
    </location>
</feature>
<gene>
    <name evidence="2" type="ORF">Tci_852829</name>
</gene>
<organism evidence="2">
    <name type="scientific">Tanacetum cinerariifolium</name>
    <name type="common">Dalmatian daisy</name>
    <name type="synonym">Chrysanthemum cinerariifolium</name>
    <dbReference type="NCBI Taxonomy" id="118510"/>
    <lineage>
        <taxon>Eukaryota</taxon>
        <taxon>Viridiplantae</taxon>
        <taxon>Streptophyta</taxon>
        <taxon>Embryophyta</taxon>
        <taxon>Tracheophyta</taxon>
        <taxon>Spermatophyta</taxon>
        <taxon>Magnoliopsida</taxon>
        <taxon>eudicotyledons</taxon>
        <taxon>Gunneridae</taxon>
        <taxon>Pentapetalae</taxon>
        <taxon>asterids</taxon>
        <taxon>campanulids</taxon>
        <taxon>Asterales</taxon>
        <taxon>Asteraceae</taxon>
        <taxon>Asteroideae</taxon>
        <taxon>Anthemideae</taxon>
        <taxon>Anthemidinae</taxon>
        <taxon>Tanacetum</taxon>
    </lineage>
</organism>
<reference evidence="2" key="1">
    <citation type="journal article" date="2019" name="Sci. Rep.">
        <title>Draft genome of Tanacetum cinerariifolium, the natural source of mosquito coil.</title>
        <authorList>
            <person name="Yamashiro T."/>
            <person name="Shiraishi A."/>
            <person name="Satake H."/>
            <person name="Nakayama K."/>
        </authorList>
    </citation>
    <scope>NUCLEOTIDE SEQUENCE</scope>
</reference>
<sequence>SLRYIALPNWAHDALLEFSSSKPQDHYSTDVPEGSGNPNPTASTSNPPADPMKTLIVETSIPTASSPVPTAYSTDSQKPSNTLGVTTNSDESNGVEADISNMETAITASPTPTLRIH</sequence>
<feature type="compositionally biased region" description="Polar residues" evidence="1">
    <location>
        <begin position="60"/>
        <end position="92"/>
    </location>
</feature>
<comment type="caution">
    <text evidence="2">The sequence shown here is derived from an EMBL/GenBank/DDBJ whole genome shotgun (WGS) entry which is preliminary data.</text>
</comment>
<proteinExistence type="predicted"/>
<protein>
    <submittedName>
        <fullName evidence="2">Uncharacterized protein</fullName>
    </submittedName>
</protein>
<accession>A0A699R0G1</accession>
<evidence type="ECO:0000256" key="1">
    <source>
        <dbReference type="SAM" id="MobiDB-lite"/>
    </source>
</evidence>
<feature type="region of interest" description="Disordered" evidence="1">
    <location>
        <begin position="18"/>
        <end position="97"/>
    </location>
</feature>
<name>A0A699R0G1_TANCI</name>
<dbReference type="AlphaFoldDB" id="A0A699R0G1"/>
<feature type="non-terminal residue" evidence="2">
    <location>
        <position position="1"/>
    </location>
</feature>
<evidence type="ECO:0000313" key="2">
    <source>
        <dbReference type="EMBL" id="GFC80859.1"/>
    </source>
</evidence>
<dbReference type="EMBL" id="BKCJ011077079">
    <property type="protein sequence ID" value="GFC80859.1"/>
    <property type="molecule type" value="Genomic_DNA"/>
</dbReference>